<dbReference type="HOGENOM" id="CLU_219932_0_0_6"/>
<organism evidence="2 3">
    <name type="scientific">Acinetobacter gerneri DSM 14967 = CIP 107464 = MTCC 9824</name>
    <dbReference type="NCBI Taxonomy" id="1120926"/>
    <lineage>
        <taxon>Bacteria</taxon>
        <taxon>Pseudomonadati</taxon>
        <taxon>Pseudomonadota</taxon>
        <taxon>Gammaproteobacteria</taxon>
        <taxon>Moraxellales</taxon>
        <taxon>Moraxellaceae</taxon>
        <taxon>Acinetobacter</taxon>
    </lineage>
</organism>
<name>N8Y9E6_9GAMM</name>
<dbReference type="PATRIC" id="fig|1120926.3.peg.2548"/>
<evidence type="ECO:0000313" key="2">
    <source>
        <dbReference type="EMBL" id="ENV33266.1"/>
    </source>
</evidence>
<reference evidence="2 3" key="1">
    <citation type="submission" date="2013-02" db="EMBL/GenBank/DDBJ databases">
        <title>The Genome Sequence of Acinetobacter gerneri CIP 107464.</title>
        <authorList>
            <consortium name="The Broad Institute Genome Sequencing Platform"/>
            <consortium name="The Broad Institute Genome Sequencing Center for Infectious Disease"/>
            <person name="Cerqueira G."/>
            <person name="Feldgarden M."/>
            <person name="Courvalin P."/>
            <person name="Perichon B."/>
            <person name="Grillot-Courvalin C."/>
            <person name="Clermont D."/>
            <person name="Rocha E."/>
            <person name="Yoon E.-J."/>
            <person name="Nemec A."/>
            <person name="Walker B."/>
            <person name="Young S.K."/>
            <person name="Zeng Q."/>
            <person name="Gargeya S."/>
            <person name="Fitzgerald M."/>
            <person name="Haas B."/>
            <person name="Abouelleil A."/>
            <person name="Alvarado L."/>
            <person name="Arachchi H.M."/>
            <person name="Berlin A.M."/>
            <person name="Chapman S.B."/>
            <person name="Dewar J."/>
            <person name="Goldberg J."/>
            <person name="Griggs A."/>
            <person name="Gujja S."/>
            <person name="Hansen M."/>
            <person name="Howarth C."/>
            <person name="Imamovic A."/>
            <person name="Larimer J."/>
            <person name="McCowan C."/>
            <person name="Murphy C."/>
            <person name="Neiman D."/>
            <person name="Pearson M."/>
            <person name="Priest M."/>
            <person name="Roberts A."/>
            <person name="Saif S."/>
            <person name="Shea T."/>
            <person name="Sisk P."/>
            <person name="Sykes S."/>
            <person name="Wortman J."/>
            <person name="Nusbaum C."/>
            <person name="Birren B."/>
        </authorList>
    </citation>
    <scope>NUCLEOTIDE SEQUENCE [LARGE SCALE GENOMIC DNA]</scope>
    <source>
        <strain evidence="2 3">CIP 107464</strain>
    </source>
</reference>
<keyword evidence="1" id="KW-0472">Membrane</keyword>
<feature type="transmembrane region" description="Helical" evidence="1">
    <location>
        <begin position="12"/>
        <end position="34"/>
    </location>
</feature>
<protein>
    <submittedName>
        <fullName evidence="2">Uncharacterized protein</fullName>
    </submittedName>
</protein>
<sequence>MDFRKFLASFHTINVYLFLAVSFLILLTFYMFVIDPV</sequence>
<comment type="caution">
    <text evidence="2">The sequence shown here is derived from an EMBL/GenBank/DDBJ whole genome shotgun (WGS) entry which is preliminary data.</text>
</comment>
<keyword evidence="1" id="KW-0812">Transmembrane</keyword>
<keyword evidence="1" id="KW-1133">Transmembrane helix</keyword>
<accession>N8Y9E6</accession>
<keyword evidence="3" id="KW-1185">Reference proteome</keyword>
<gene>
    <name evidence="2" type="ORF">F960_02632</name>
</gene>
<dbReference type="EMBL" id="APPN01000070">
    <property type="protein sequence ID" value="ENV33266.1"/>
    <property type="molecule type" value="Genomic_DNA"/>
</dbReference>
<evidence type="ECO:0000313" key="3">
    <source>
        <dbReference type="Proteomes" id="UP000013117"/>
    </source>
</evidence>
<dbReference type="AlphaFoldDB" id="N8Y9E6"/>
<evidence type="ECO:0000256" key="1">
    <source>
        <dbReference type="SAM" id="Phobius"/>
    </source>
</evidence>
<dbReference type="Proteomes" id="UP000013117">
    <property type="component" value="Unassembled WGS sequence"/>
</dbReference>
<proteinExistence type="predicted"/>